<dbReference type="EMBL" id="SJPW01000008">
    <property type="protein sequence ID" value="TWU46297.1"/>
    <property type="molecule type" value="Genomic_DNA"/>
</dbReference>
<feature type="transmembrane region" description="Helical" evidence="8">
    <location>
        <begin position="103"/>
        <end position="122"/>
    </location>
</feature>
<evidence type="ECO:0000256" key="7">
    <source>
        <dbReference type="ARBA" id="ARBA00023136"/>
    </source>
</evidence>
<feature type="transmembrane region" description="Helical" evidence="8">
    <location>
        <begin position="12"/>
        <end position="32"/>
    </location>
</feature>
<evidence type="ECO:0000256" key="5">
    <source>
        <dbReference type="ARBA" id="ARBA00022692"/>
    </source>
</evidence>
<keyword evidence="5 8" id="KW-0812">Transmembrane</keyword>
<dbReference type="PANTHER" id="PTHR43357:SF3">
    <property type="entry name" value="FE(3+)-TRANSPORT SYSTEM PERMEASE PROTEIN FBPB 2"/>
    <property type="match status" value="1"/>
</dbReference>
<dbReference type="InterPro" id="IPR035906">
    <property type="entry name" value="MetI-like_sf"/>
</dbReference>
<comment type="caution">
    <text evidence="9">The sequence shown here is derived from an EMBL/GenBank/DDBJ whole genome shotgun (WGS) entry which is preliminary data.</text>
</comment>
<evidence type="ECO:0000313" key="10">
    <source>
        <dbReference type="Proteomes" id="UP000318288"/>
    </source>
</evidence>
<dbReference type="OrthoDB" id="282704at2"/>
<organism evidence="9 10">
    <name type="scientific">Rubripirellula tenax</name>
    <dbReference type="NCBI Taxonomy" id="2528015"/>
    <lineage>
        <taxon>Bacteria</taxon>
        <taxon>Pseudomonadati</taxon>
        <taxon>Planctomycetota</taxon>
        <taxon>Planctomycetia</taxon>
        <taxon>Pirellulales</taxon>
        <taxon>Pirellulaceae</taxon>
        <taxon>Rubripirellula</taxon>
    </lineage>
</organism>
<evidence type="ECO:0000256" key="8">
    <source>
        <dbReference type="SAM" id="Phobius"/>
    </source>
</evidence>
<dbReference type="AlphaFoldDB" id="A0A5C6EE69"/>
<evidence type="ECO:0000313" key="9">
    <source>
        <dbReference type="EMBL" id="TWU46297.1"/>
    </source>
</evidence>
<feature type="transmembrane region" description="Helical" evidence="8">
    <location>
        <begin position="339"/>
        <end position="359"/>
    </location>
</feature>
<dbReference type="Gene3D" id="1.10.3720.10">
    <property type="entry name" value="MetI-like"/>
    <property type="match status" value="2"/>
</dbReference>
<dbReference type="RefSeq" id="WP_146462079.1">
    <property type="nucleotide sequence ID" value="NZ_SJPW01000008.1"/>
</dbReference>
<gene>
    <name evidence="9" type="ORF">Poly51_56930</name>
</gene>
<feature type="transmembrane region" description="Helical" evidence="8">
    <location>
        <begin position="306"/>
        <end position="327"/>
    </location>
</feature>
<evidence type="ECO:0008006" key="11">
    <source>
        <dbReference type="Google" id="ProtNLM"/>
    </source>
</evidence>
<dbReference type="GO" id="GO:0055085">
    <property type="term" value="P:transmembrane transport"/>
    <property type="evidence" value="ECO:0007669"/>
    <property type="project" value="InterPro"/>
</dbReference>
<dbReference type="SUPFAM" id="SSF161098">
    <property type="entry name" value="MetI-like"/>
    <property type="match status" value="2"/>
</dbReference>
<keyword evidence="3" id="KW-1003">Cell membrane</keyword>
<feature type="transmembrane region" description="Helical" evidence="8">
    <location>
        <begin position="379"/>
        <end position="398"/>
    </location>
</feature>
<protein>
    <recommendedName>
        <fullName evidence="11">ABC transmembrane type-1 domain-containing protein</fullName>
    </recommendedName>
</protein>
<feature type="transmembrane region" description="Helical" evidence="8">
    <location>
        <begin position="196"/>
        <end position="218"/>
    </location>
</feature>
<evidence type="ECO:0000256" key="3">
    <source>
        <dbReference type="ARBA" id="ARBA00022475"/>
    </source>
</evidence>
<proteinExistence type="predicted"/>
<feature type="transmembrane region" description="Helical" evidence="8">
    <location>
        <begin position="481"/>
        <end position="499"/>
    </location>
</feature>
<keyword evidence="7 8" id="KW-0472">Membrane</keyword>
<sequence length="513" mass="55840">MAWFTPLMMTLQLMAASVAIAAIIGIVGAWAGSSLQLGGRSSRFLSRLFFVSMTAAAVMPMILHATAWEATAGKFGWWLLTQTGSRTNESGVYGFFAGSVASVWIHGMVGASLVTIATWFGVTRISPATVAQSRLDFGPVAAFFRVQLPLAAPWWIASLVATAALAATEMTVVDLYGYRTIADQFYLFYAMDPSTFSIIATCMIPLATVSTAFVWMFVSKRNLSVGRLRTVESSMATESFSWQHQSVAAGLAAIVVLIVAVVPIAGLVLKTGQDVIVKNDSVEWTWSAAAFVQRLAESPVVFASEFQWTIVLASLTASAAVVLAWPAAAIATQRPRLRWVFDAVSILMICIPGPIIGLAVVRLFQFDALWLRTLYQQTLLPTVMSLSMRAVPVAYWVLRARYQGIDRVIFESAAIDCTWWQRIWKIDRSLISRSLVSAWLAVAVISSGDVPATLPVIPAGVTTVSVRLFGLLHSGARYQESSLAILYVTMLVVLVAICFRREGQRRAKMVRGA</sequence>
<dbReference type="Proteomes" id="UP000318288">
    <property type="component" value="Unassembled WGS sequence"/>
</dbReference>
<dbReference type="GO" id="GO:0005886">
    <property type="term" value="C:plasma membrane"/>
    <property type="evidence" value="ECO:0007669"/>
    <property type="project" value="UniProtKB-SubCell"/>
</dbReference>
<name>A0A5C6EE69_9BACT</name>
<keyword evidence="2" id="KW-0813">Transport</keyword>
<feature type="transmembrane region" description="Helical" evidence="8">
    <location>
        <begin position="247"/>
        <end position="269"/>
    </location>
</feature>
<dbReference type="CDD" id="cd06261">
    <property type="entry name" value="TM_PBP2"/>
    <property type="match status" value="1"/>
</dbReference>
<accession>A0A5C6EE69</accession>
<keyword evidence="10" id="KW-1185">Reference proteome</keyword>
<feature type="transmembrane region" description="Helical" evidence="8">
    <location>
        <begin position="44"/>
        <end position="68"/>
    </location>
</feature>
<comment type="subcellular location">
    <subcellularLocation>
        <location evidence="1">Cell inner membrane</location>
        <topology evidence="1">Multi-pass membrane protein</topology>
    </subcellularLocation>
</comment>
<evidence type="ECO:0000256" key="2">
    <source>
        <dbReference type="ARBA" id="ARBA00022448"/>
    </source>
</evidence>
<feature type="transmembrane region" description="Helical" evidence="8">
    <location>
        <begin position="435"/>
        <end position="461"/>
    </location>
</feature>
<reference evidence="9 10" key="1">
    <citation type="submission" date="2019-02" db="EMBL/GenBank/DDBJ databases">
        <title>Deep-cultivation of Planctomycetes and their phenomic and genomic characterization uncovers novel biology.</title>
        <authorList>
            <person name="Wiegand S."/>
            <person name="Jogler M."/>
            <person name="Boedeker C."/>
            <person name="Pinto D."/>
            <person name="Vollmers J."/>
            <person name="Rivas-Marin E."/>
            <person name="Kohn T."/>
            <person name="Peeters S.H."/>
            <person name="Heuer A."/>
            <person name="Rast P."/>
            <person name="Oberbeckmann S."/>
            <person name="Bunk B."/>
            <person name="Jeske O."/>
            <person name="Meyerdierks A."/>
            <person name="Storesund J.E."/>
            <person name="Kallscheuer N."/>
            <person name="Luecker S."/>
            <person name="Lage O.M."/>
            <person name="Pohl T."/>
            <person name="Merkel B.J."/>
            <person name="Hornburger P."/>
            <person name="Mueller R.-W."/>
            <person name="Bruemmer F."/>
            <person name="Labrenz M."/>
            <person name="Spormann A.M."/>
            <person name="Op Den Camp H."/>
            <person name="Overmann J."/>
            <person name="Amann R."/>
            <person name="Jetten M.S.M."/>
            <person name="Mascher T."/>
            <person name="Medema M.H."/>
            <person name="Devos D.P."/>
            <person name="Kaster A.-K."/>
            <person name="Ovreas L."/>
            <person name="Rohde M."/>
            <person name="Galperin M.Y."/>
            <person name="Jogler C."/>
        </authorList>
    </citation>
    <scope>NUCLEOTIDE SEQUENCE [LARGE SCALE GENOMIC DNA]</scope>
    <source>
        <strain evidence="9 10">Poly51</strain>
    </source>
</reference>
<dbReference type="InterPro" id="IPR000515">
    <property type="entry name" value="MetI-like"/>
</dbReference>
<feature type="transmembrane region" description="Helical" evidence="8">
    <location>
        <begin position="143"/>
        <end position="167"/>
    </location>
</feature>
<dbReference type="PANTHER" id="PTHR43357">
    <property type="entry name" value="INNER MEMBRANE ABC TRANSPORTER PERMEASE PROTEIN YDCV"/>
    <property type="match status" value="1"/>
</dbReference>
<evidence type="ECO:0000256" key="1">
    <source>
        <dbReference type="ARBA" id="ARBA00004429"/>
    </source>
</evidence>
<evidence type="ECO:0000256" key="6">
    <source>
        <dbReference type="ARBA" id="ARBA00022989"/>
    </source>
</evidence>
<keyword evidence="6 8" id="KW-1133">Transmembrane helix</keyword>
<evidence type="ECO:0000256" key="4">
    <source>
        <dbReference type="ARBA" id="ARBA00022519"/>
    </source>
</evidence>
<keyword evidence="4" id="KW-0997">Cell inner membrane</keyword>